<reference evidence="2" key="1">
    <citation type="submission" date="2018-05" db="EMBL/GenBank/DDBJ databases">
        <authorList>
            <person name="Lanie J.A."/>
            <person name="Ng W.-L."/>
            <person name="Kazmierczak K.M."/>
            <person name="Andrzejewski T.M."/>
            <person name="Davidsen T.M."/>
            <person name="Wayne K.J."/>
            <person name="Tettelin H."/>
            <person name="Glass J.I."/>
            <person name="Rusch D."/>
            <person name="Podicherti R."/>
            <person name="Tsui H.-C.T."/>
            <person name="Winkler M.E."/>
        </authorList>
    </citation>
    <scope>NUCLEOTIDE SEQUENCE</scope>
</reference>
<name>A0A382B060_9ZZZZ</name>
<feature type="transmembrane region" description="Helical" evidence="1">
    <location>
        <begin position="142"/>
        <end position="162"/>
    </location>
</feature>
<protein>
    <recommendedName>
        <fullName evidence="3">Cytochrome oxidase subunit I profile domain-containing protein</fullName>
    </recommendedName>
</protein>
<feature type="transmembrane region" description="Helical" evidence="1">
    <location>
        <begin position="426"/>
        <end position="446"/>
    </location>
</feature>
<keyword evidence="1" id="KW-1133">Transmembrane helix</keyword>
<evidence type="ECO:0000313" key="2">
    <source>
        <dbReference type="EMBL" id="SVB06607.1"/>
    </source>
</evidence>
<keyword evidence="1" id="KW-0812">Transmembrane</keyword>
<feature type="transmembrane region" description="Helical" evidence="1">
    <location>
        <begin position="74"/>
        <end position="94"/>
    </location>
</feature>
<feature type="transmembrane region" description="Helical" evidence="1">
    <location>
        <begin position="314"/>
        <end position="332"/>
    </location>
</feature>
<feature type="transmembrane region" description="Helical" evidence="1">
    <location>
        <begin position="26"/>
        <end position="49"/>
    </location>
</feature>
<evidence type="ECO:0008006" key="3">
    <source>
        <dbReference type="Google" id="ProtNLM"/>
    </source>
</evidence>
<sequence length="467" mass="50020">MSSEPKEDKATMDPREAVDRSCRGPVLFLAFSAVAWLLVYSLFALLAGVKVHASGMMADSAWLAYGRIQPASQLALQFGFLVQLGLAVSAWILSHRGKTVLVDGGYLIFGGMLWNAGVTLGFLGILAGNASGLEGLQMPGKVLPLLFFGFVLVGLSLVQTNNRRTDEEMSPAQWFLFAATLWLPWVLAGSYLLIHFFNARGVVANIVDWWFIHNFARVYLTFVGLGTLFHFLPAMTGRALEGRGHAKFAFWVLLLFGSVGGVGPGAPVPAWLPALSTVTAVFYFFGVIAVWVSLKRTISGVSVADSVDSLTYDLMRLAALVFISVSVLNVFFAFPGPGSVAEFTIYGPAMELLFNLGFVGLTLIAALYHIFPRLAGMDFCPKMTRIQTAAIVLGFFGATLPTALGGLMSGDAVLGSGFYFASLGDVFLFVGSLILFLNFLGAILFAMKNCGCLAGICCGVKKKEAGA</sequence>
<feature type="transmembrane region" description="Helical" evidence="1">
    <location>
        <begin position="248"/>
        <end position="266"/>
    </location>
</feature>
<dbReference type="Gene3D" id="1.20.210.10">
    <property type="entry name" value="Cytochrome c oxidase-like, subunit I domain"/>
    <property type="match status" value="1"/>
</dbReference>
<dbReference type="AlphaFoldDB" id="A0A382B060"/>
<organism evidence="2">
    <name type="scientific">marine metagenome</name>
    <dbReference type="NCBI Taxonomy" id="408172"/>
    <lineage>
        <taxon>unclassified sequences</taxon>
        <taxon>metagenomes</taxon>
        <taxon>ecological metagenomes</taxon>
    </lineage>
</organism>
<feature type="transmembrane region" description="Helical" evidence="1">
    <location>
        <begin position="272"/>
        <end position="294"/>
    </location>
</feature>
<dbReference type="InterPro" id="IPR000883">
    <property type="entry name" value="Cyt_C_Oxase_1"/>
</dbReference>
<feature type="transmembrane region" description="Helical" evidence="1">
    <location>
        <begin position="392"/>
        <end position="420"/>
    </location>
</feature>
<dbReference type="GO" id="GO:0016020">
    <property type="term" value="C:membrane"/>
    <property type="evidence" value="ECO:0007669"/>
    <property type="project" value="InterPro"/>
</dbReference>
<dbReference type="Pfam" id="PF00115">
    <property type="entry name" value="COX1"/>
    <property type="match status" value="1"/>
</dbReference>
<accession>A0A382B060</accession>
<dbReference type="InterPro" id="IPR036927">
    <property type="entry name" value="Cyt_c_oxase-like_su1_sf"/>
</dbReference>
<feature type="transmembrane region" description="Helical" evidence="1">
    <location>
        <begin position="106"/>
        <end position="130"/>
    </location>
</feature>
<evidence type="ECO:0000256" key="1">
    <source>
        <dbReference type="SAM" id="Phobius"/>
    </source>
</evidence>
<dbReference type="GO" id="GO:0004129">
    <property type="term" value="F:cytochrome-c oxidase activity"/>
    <property type="evidence" value="ECO:0007669"/>
    <property type="project" value="InterPro"/>
</dbReference>
<dbReference type="EMBL" id="UINC01027410">
    <property type="protein sequence ID" value="SVB06607.1"/>
    <property type="molecule type" value="Genomic_DNA"/>
</dbReference>
<feature type="transmembrane region" description="Helical" evidence="1">
    <location>
        <begin position="352"/>
        <end position="371"/>
    </location>
</feature>
<dbReference type="GO" id="GO:0020037">
    <property type="term" value="F:heme binding"/>
    <property type="evidence" value="ECO:0007669"/>
    <property type="project" value="InterPro"/>
</dbReference>
<proteinExistence type="predicted"/>
<feature type="transmembrane region" description="Helical" evidence="1">
    <location>
        <begin position="174"/>
        <end position="197"/>
    </location>
</feature>
<dbReference type="SUPFAM" id="SSF81442">
    <property type="entry name" value="Cytochrome c oxidase subunit I-like"/>
    <property type="match status" value="1"/>
</dbReference>
<gene>
    <name evidence="2" type="ORF">METZ01_LOCUS159461</name>
</gene>
<keyword evidence="1" id="KW-0472">Membrane</keyword>
<dbReference type="GO" id="GO:0009060">
    <property type="term" value="P:aerobic respiration"/>
    <property type="evidence" value="ECO:0007669"/>
    <property type="project" value="InterPro"/>
</dbReference>
<feature type="transmembrane region" description="Helical" evidence="1">
    <location>
        <begin position="217"/>
        <end position="236"/>
    </location>
</feature>